<organism evidence="3 4">
    <name type="scientific">Phytophthora pseudosyringae</name>
    <dbReference type="NCBI Taxonomy" id="221518"/>
    <lineage>
        <taxon>Eukaryota</taxon>
        <taxon>Sar</taxon>
        <taxon>Stramenopiles</taxon>
        <taxon>Oomycota</taxon>
        <taxon>Peronosporomycetes</taxon>
        <taxon>Peronosporales</taxon>
        <taxon>Peronosporaceae</taxon>
        <taxon>Phytophthora</taxon>
    </lineage>
</organism>
<keyword evidence="1" id="KW-1133">Transmembrane helix</keyword>
<accession>A0A8T1WCC3</accession>
<name>A0A8T1WCC3_9STRA</name>
<gene>
    <name evidence="3" type="ORF">PHYPSEUDO_006375</name>
</gene>
<evidence type="ECO:0000256" key="2">
    <source>
        <dbReference type="SAM" id="SignalP"/>
    </source>
</evidence>
<keyword evidence="2" id="KW-0732">Signal</keyword>
<proteinExistence type="predicted"/>
<feature type="chain" id="PRO_5035856856" evidence="2">
    <location>
        <begin position="19"/>
        <end position="837"/>
    </location>
</feature>
<comment type="caution">
    <text evidence="3">The sequence shown here is derived from an EMBL/GenBank/DDBJ whole genome shotgun (WGS) entry which is preliminary data.</text>
</comment>
<reference evidence="3" key="1">
    <citation type="submission" date="2021-02" db="EMBL/GenBank/DDBJ databases">
        <authorList>
            <person name="Palmer J.M."/>
        </authorList>
    </citation>
    <scope>NUCLEOTIDE SEQUENCE</scope>
    <source>
        <strain evidence="3">SCRP734</strain>
    </source>
</reference>
<feature type="signal peptide" evidence="2">
    <location>
        <begin position="1"/>
        <end position="18"/>
    </location>
</feature>
<keyword evidence="4" id="KW-1185">Reference proteome</keyword>
<feature type="transmembrane region" description="Helical" evidence="1">
    <location>
        <begin position="800"/>
        <end position="818"/>
    </location>
</feature>
<evidence type="ECO:0000256" key="1">
    <source>
        <dbReference type="SAM" id="Phobius"/>
    </source>
</evidence>
<evidence type="ECO:0000313" key="3">
    <source>
        <dbReference type="EMBL" id="KAG7390891.1"/>
    </source>
</evidence>
<dbReference type="OrthoDB" id="7250310at2759"/>
<keyword evidence="1" id="KW-0812">Transmembrane</keyword>
<keyword evidence="1" id="KW-0472">Membrane</keyword>
<sequence>MRCAATLFALAQIALVVAQEPGTTTSEALSAESELMAAKAVATCNGDLVSQPDGSCACPSDQVRDGNSDQCRQDGSCGCPSNKVPIGNSNQCKCPGNMAFVGNQCKCPGDQTLVYDKCSCPAGKHLENNACVTDCFWKANDEGFTCPWSDPGKSSLKLSRDCLVNAPVPKDNYVNDKRINKNDAALTDPIIAITATKEGTTAGTTKKATWKDYALAPGNLEDEITFGSFGVFGLSMTATDYRYPATCTGCIAIVDNYPPTADKKCQTTDTRASPLLYSSTNLAVAIEKEATFTSFYASSNIKNNGAYDSATGANLRVDDTSASLQNFFATTTSPLVSIDIKCFDNNYVTDLLDATPSWSPLTLTEAGRNALQCKRCCSKSRTLKEQYYDYKCGTAFAATTKKTATSDSCTYGQCLKMPSKTLVTASASVTSAAALKTATVVAGLPTSVASDAKAIHRSITCTSFSKGCTYTPTLGDLLDHSSAWGLTVPDSYKTSNYVFWRYSVGTESWHTWDDLATLTFTNSETTVYVEAWTHCGVVFQDSFKVLLHPHSDHDACEKFNPMWSELTAKPRTVESHMCAYPGSDFVLMKFGYDSEAGLSHTDNTVQGKYTDVKCYVKVAASGSLDSVTEMQLPLSSTVGTNGRIQVAKQFALELIDDATTAKNTDVKVRCDFTYTHFDATTTETEPCCYEFTITDCDRPEIETYSEEEVCKAGECQSPTGQPGPYEACAGSVFATAIGATTAKSVSDTCCTECSAHLACTALPESSGNGGVKRCEPATPLIAMALRGEGEWTSASTSSTFMGVLAATALVAVVALVAVKRRTGREIVEDDAYYPLLE</sequence>
<dbReference type="EMBL" id="JAGDFM010000026">
    <property type="protein sequence ID" value="KAG7390891.1"/>
    <property type="molecule type" value="Genomic_DNA"/>
</dbReference>
<dbReference type="Proteomes" id="UP000694044">
    <property type="component" value="Unassembled WGS sequence"/>
</dbReference>
<protein>
    <submittedName>
        <fullName evidence="3">Uncharacterized protein</fullName>
    </submittedName>
</protein>
<evidence type="ECO:0000313" key="4">
    <source>
        <dbReference type="Proteomes" id="UP000694044"/>
    </source>
</evidence>
<dbReference type="AlphaFoldDB" id="A0A8T1WCC3"/>